<protein>
    <recommendedName>
        <fullName evidence="6">MFS-type drug efflux transporter P55</fullName>
    </recommendedName>
</protein>
<evidence type="ECO:0000313" key="9">
    <source>
        <dbReference type="EMBL" id="SVA34634.1"/>
    </source>
</evidence>
<feature type="transmembrane region" description="Helical" evidence="7">
    <location>
        <begin position="359"/>
        <end position="378"/>
    </location>
</feature>
<dbReference type="CDD" id="cd17321">
    <property type="entry name" value="MFS_MMR_MDR_like"/>
    <property type="match status" value="1"/>
</dbReference>
<feature type="transmembrane region" description="Helical" evidence="7">
    <location>
        <begin position="331"/>
        <end position="352"/>
    </location>
</feature>
<feature type="transmembrane region" description="Helical" evidence="7">
    <location>
        <begin position="422"/>
        <end position="443"/>
    </location>
</feature>
<dbReference type="GO" id="GO:0005886">
    <property type="term" value="C:plasma membrane"/>
    <property type="evidence" value="ECO:0007669"/>
    <property type="project" value="TreeGrafter"/>
</dbReference>
<dbReference type="GO" id="GO:0022857">
    <property type="term" value="F:transmembrane transporter activity"/>
    <property type="evidence" value="ECO:0007669"/>
    <property type="project" value="InterPro"/>
</dbReference>
<evidence type="ECO:0000259" key="8">
    <source>
        <dbReference type="PROSITE" id="PS50850"/>
    </source>
</evidence>
<feature type="transmembrane region" description="Helical" evidence="7">
    <location>
        <begin position="140"/>
        <end position="161"/>
    </location>
</feature>
<dbReference type="SUPFAM" id="SSF103473">
    <property type="entry name" value="MFS general substrate transporter"/>
    <property type="match status" value="1"/>
</dbReference>
<feature type="transmembrane region" description="Helical" evidence="7">
    <location>
        <begin position="257"/>
        <end position="274"/>
    </location>
</feature>
<feature type="transmembrane region" description="Helical" evidence="7">
    <location>
        <begin position="83"/>
        <end position="104"/>
    </location>
</feature>
<dbReference type="PANTHER" id="PTHR23501:SF191">
    <property type="entry name" value="VACUOLAR BASIC AMINO ACID TRANSPORTER 4"/>
    <property type="match status" value="1"/>
</dbReference>
<dbReference type="Gene3D" id="1.20.1720.10">
    <property type="entry name" value="Multidrug resistance protein D"/>
    <property type="match status" value="3"/>
</dbReference>
<dbReference type="InterPro" id="IPR036259">
    <property type="entry name" value="MFS_trans_sf"/>
</dbReference>
<dbReference type="GO" id="GO:0012505">
    <property type="term" value="C:endomembrane system"/>
    <property type="evidence" value="ECO:0007669"/>
    <property type="project" value="UniProtKB-SubCell"/>
</dbReference>
<evidence type="ECO:0000256" key="7">
    <source>
        <dbReference type="SAM" id="Phobius"/>
    </source>
</evidence>
<comment type="subcellular location">
    <subcellularLocation>
        <location evidence="1">Endomembrane system</location>
        <topology evidence="1">Multi-pass membrane protein</topology>
    </subcellularLocation>
</comment>
<evidence type="ECO:0000256" key="6">
    <source>
        <dbReference type="ARBA" id="ARBA00044273"/>
    </source>
</evidence>
<dbReference type="PROSITE" id="PS50850">
    <property type="entry name" value="MFS"/>
    <property type="match status" value="1"/>
</dbReference>
<name>A0A381V352_9ZZZZ</name>
<keyword evidence="2" id="KW-0813">Transport</keyword>
<dbReference type="AlphaFoldDB" id="A0A381V352"/>
<feature type="transmembrane region" description="Helical" evidence="7">
    <location>
        <begin position="390"/>
        <end position="410"/>
    </location>
</feature>
<dbReference type="InterPro" id="IPR005829">
    <property type="entry name" value="Sugar_transporter_CS"/>
</dbReference>
<sequence length="516" mass="54990">MRKISQPNLRAYVTLVPVMAGVFFAADDQTVVVTILPQIMSDLRVEVSELHRAAWTVTGYLLGYVAVMPVMGRLSDILGRRTVYTIAMAVFVVGSTGTALTSSFDWLYEIPASRFSPIDSIIFIIPEITSNIEWIVSTRILQAIGAGALVPVSIAMVSDLFRAKQRGVPLGITGAAAEAGAVIGPLWGGVVTKFLDWQWVFWLNLPLAAVVLLGIYLMFPKTVRTKTPVDYLGSVFIASGLSLLTLGFSESGNPGKWMYLYFGTGTAMFAVYAVRAASISNPIVPITLFRNMGFVAANLVHIFYGAGLIITMVTIPLMANTILQGSPLDGGLMLGRLTVAIPAGAIIGGFICKNYDLRIPSILGLILCSISLFIMSGWNQTVTDPWMTVPLVTAGFGFGLLIAPITLAAVNSTNEAMKGAAAGIISTSRFIGMTFGIAALAAWGAGRFQDLLAGIELPLASTGDTAQQIAEKSAQFQSDITSAGVDLFSDFYLAGAIICFIAILLCIPMKIQRPNS</sequence>
<evidence type="ECO:0000256" key="5">
    <source>
        <dbReference type="ARBA" id="ARBA00023136"/>
    </source>
</evidence>
<accession>A0A381V352</accession>
<evidence type="ECO:0000256" key="1">
    <source>
        <dbReference type="ARBA" id="ARBA00004127"/>
    </source>
</evidence>
<evidence type="ECO:0000256" key="2">
    <source>
        <dbReference type="ARBA" id="ARBA00022448"/>
    </source>
</evidence>
<proteinExistence type="predicted"/>
<feature type="transmembrane region" description="Helical" evidence="7">
    <location>
        <begin position="295"/>
        <end position="319"/>
    </location>
</feature>
<feature type="domain" description="Major facilitator superfamily (MFS) profile" evidence="8">
    <location>
        <begin position="14"/>
        <end position="514"/>
    </location>
</feature>
<feature type="transmembrane region" description="Helical" evidence="7">
    <location>
        <begin position="199"/>
        <end position="219"/>
    </location>
</feature>
<keyword evidence="5 7" id="KW-0472">Membrane</keyword>
<evidence type="ECO:0000256" key="3">
    <source>
        <dbReference type="ARBA" id="ARBA00022692"/>
    </source>
</evidence>
<dbReference type="Pfam" id="PF07690">
    <property type="entry name" value="MFS_1"/>
    <property type="match status" value="1"/>
</dbReference>
<feature type="transmembrane region" description="Helical" evidence="7">
    <location>
        <begin position="12"/>
        <end position="40"/>
    </location>
</feature>
<dbReference type="InterPro" id="IPR020846">
    <property type="entry name" value="MFS_dom"/>
</dbReference>
<feature type="transmembrane region" description="Helical" evidence="7">
    <location>
        <begin position="52"/>
        <end position="71"/>
    </location>
</feature>
<evidence type="ECO:0000256" key="4">
    <source>
        <dbReference type="ARBA" id="ARBA00022989"/>
    </source>
</evidence>
<feature type="transmembrane region" description="Helical" evidence="7">
    <location>
        <begin position="168"/>
        <end position="187"/>
    </location>
</feature>
<dbReference type="InterPro" id="IPR011701">
    <property type="entry name" value="MFS"/>
</dbReference>
<keyword evidence="3 7" id="KW-0812">Transmembrane</keyword>
<keyword evidence="4 7" id="KW-1133">Transmembrane helix</keyword>
<reference evidence="9" key="1">
    <citation type="submission" date="2018-05" db="EMBL/GenBank/DDBJ databases">
        <authorList>
            <person name="Lanie J.A."/>
            <person name="Ng W.-L."/>
            <person name="Kazmierczak K.M."/>
            <person name="Andrzejewski T.M."/>
            <person name="Davidsen T.M."/>
            <person name="Wayne K.J."/>
            <person name="Tettelin H."/>
            <person name="Glass J.I."/>
            <person name="Rusch D."/>
            <person name="Podicherti R."/>
            <person name="Tsui H.-C.T."/>
            <person name="Winkler M.E."/>
        </authorList>
    </citation>
    <scope>NUCLEOTIDE SEQUENCE</scope>
</reference>
<feature type="transmembrane region" description="Helical" evidence="7">
    <location>
        <begin position="231"/>
        <end position="251"/>
    </location>
</feature>
<gene>
    <name evidence="9" type="ORF">METZ01_LOCUS87488</name>
</gene>
<dbReference type="EMBL" id="UINC01007694">
    <property type="protein sequence ID" value="SVA34634.1"/>
    <property type="molecule type" value="Genomic_DNA"/>
</dbReference>
<dbReference type="PROSITE" id="PS00216">
    <property type="entry name" value="SUGAR_TRANSPORT_1"/>
    <property type="match status" value="1"/>
</dbReference>
<organism evidence="9">
    <name type="scientific">marine metagenome</name>
    <dbReference type="NCBI Taxonomy" id="408172"/>
    <lineage>
        <taxon>unclassified sequences</taxon>
        <taxon>metagenomes</taxon>
        <taxon>ecological metagenomes</taxon>
    </lineage>
</organism>
<dbReference type="PANTHER" id="PTHR23501">
    <property type="entry name" value="MAJOR FACILITATOR SUPERFAMILY"/>
    <property type="match status" value="1"/>
</dbReference>
<feature type="transmembrane region" description="Helical" evidence="7">
    <location>
        <begin position="491"/>
        <end position="511"/>
    </location>
</feature>